<dbReference type="Gene3D" id="3.70.10.10">
    <property type="match status" value="1"/>
</dbReference>
<dbReference type="GO" id="GO:0000166">
    <property type="term" value="F:nucleotide binding"/>
    <property type="evidence" value="ECO:0007669"/>
    <property type="project" value="UniProtKB-KW"/>
</dbReference>
<evidence type="ECO:0000256" key="8">
    <source>
        <dbReference type="ARBA" id="ARBA00023027"/>
    </source>
</evidence>
<keyword evidence="7 11" id="KW-0630">Potassium</keyword>
<feature type="signal peptide" evidence="12">
    <location>
        <begin position="1"/>
        <end position="20"/>
    </location>
</feature>
<evidence type="ECO:0000259" key="13">
    <source>
        <dbReference type="PROSITE" id="PS51385"/>
    </source>
</evidence>
<evidence type="ECO:0000256" key="9">
    <source>
        <dbReference type="ARBA" id="ARBA00023125"/>
    </source>
</evidence>
<keyword evidence="9" id="KW-0238">DNA-binding</keyword>
<evidence type="ECO:0000256" key="11">
    <source>
        <dbReference type="HAMAP-Rule" id="MF_03159"/>
    </source>
</evidence>
<accession>A0A8S1ACQ8</accession>
<sequence>MLISRIVGSVLLLRVASVCGESTMATSGKVCNTRRMRYLSQSEAADLDKDLFEEYKFSVDQLMELAGLSVASAVARVFPPTTHQSALVVCGPGNNGGDGLVAARHLTLFGYNVSVYYPKRTPKPLYDNLLHQCVQFGVDVITTLPKAPEIRNDYNLLVDALFGFSFKPPVRDELKPAMDILIDANLPVCSVDIPSGWNVETGPPNVRALKPALLISLSAPKKCAKPEYLEMQSIFLTTMFEARLLRSSILKKVLEAIKDLLTQATFDCDDNGIQLQAMDNSHVSLVSLSLRADGFDKYRCDRNISMGMNLGSMSKILKVCWVIKDTVNNQSSDNADTVTLCV</sequence>
<dbReference type="NCBIfam" id="TIGR00197">
    <property type="entry name" value="yjeF_nterm"/>
    <property type="match status" value="1"/>
</dbReference>
<evidence type="ECO:0000256" key="5">
    <source>
        <dbReference type="ARBA" id="ARBA00022741"/>
    </source>
</evidence>
<keyword evidence="4 11" id="KW-0479">Metal-binding</keyword>
<dbReference type="InterPro" id="IPR000730">
    <property type="entry name" value="Pr_cel_nuc_antig"/>
</dbReference>
<proteinExistence type="inferred from homology"/>
<dbReference type="Proteomes" id="UP000494256">
    <property type="component" value="Unassembled WGS sequence"/>
</dbReference>
<name>A0A8S1ACQ8_ARCPL</name>
<dbReference type="GO" id="GO:0030337">
    <property type="term" value="F:DNA polymerase processivity factor activity"/>
    <property type="evidence" value="ECO:0007669"/>
    <property type="project" value="InterPro"/>
</dbReference>
<feature type="domain" description="YjeF N-terminal" evidence="13">
    <location>
        <begin position="44"/>
        <end position="242"/>
    </location>
</feature>
<dbReference type="PROSITE" id="PS01251">
    <property type="entry name" value="PCNA_1"/>
    <property type="match status" value="1"/>
</dbReference>
<feature type="binding site" evidence="11">
    <location>
        <begin position="163"/>
        <end position="169"/>
    </location>
    <ligand>
        <name>(6S)-NADPHX</name>
        <dbReference type="ChEBI" id="CHEBI:64076"/>
    </ligand>
</feature>
<dbReference type="AlphaFoldDB" id="A0A8S1ACQ8"/>
<evidence type="ECO:0000256" key="1">
    <source>
        <dbReference type="ARBA" id="ARBA00000013"/>
    </source>
</evidence>
<evidence type="ECO:0000313" key="15">
    <source>
        <dbReference type="Proteomes" id="UP000494256"/>
    </source>
</evidence>
<keyword evidence="8 11" id="KW-0520">NAD</keyword>
<evidence type="ECO:0000256" key="7">
    <source>
        <dbReference type="ARBA" id="ARBA00022958"/>
    </source>
</evidence>
<dbReference type="NCBIfam" id="TIGR00590">
    <property type="entry name" value="pcna"/>
    <property type="match status" value="1"/>
</dbReference>
<evidence type="ECO:0000256" key="3">
    <source>
        <dbReference type="ARBA" id="ARBA00012228"/>
    </source>
</evidence>
<dbReference type="SUPFAM" id="SSF55979">
    <property type="entry name" value="DNA clamp"/>
    <property type="match status" value="1"/>
</dbReference>
<dbReference type="GO" id="GO:0046872">
    <property type="term" value="F:metal ion binding"/>
    <property type="evidence" value="ECO:0007669"/>
    <property type="project" value="UniProtKB-KW"/>
</dbReference>
<dbReference type="InterPro" id="IPR032976">
    <property type="entry name" value="YJEFN_prot_NAXE-like"/>
</dbReference>
<dbReference type="SUPFAM" id="SSF64153">
    <property type="entry name" value="YjeF N-terminal domain-like"/>
    <property type="match status" value="1"/>
</dbReference>
<gene>
    <name evidence="14" type="ORF">APLA_LOCUS10651</name>
</gene>
<dbReference type="CDD" id="cd00577">
    <property type="entry name" value="PCNA"/>
    <property type="match status" value="1"/>
</dbReference>
<dbReference type="InterPro" id="IPR004443">
    <property type="entry name" value="YjeF_N_dom"/>
</dbReference>
<comment type="catalytic activity">
    <reaction evidence="2 11">
        <text>(6R)-NADPHX = (6S)-NADPHX</text>
        <dbReference type="Rhea" id="RHEA:32227"/>
        <dbReference type="ChEBI" id="CHEBI:64076"/>
        <dbReference type="ChEBI" id="CHEBI:64077"/>
        <dbReference type="EC" id="5.1.99.6"/>
    </reaction>
</comment>
<comment type="catalytic activity">
    <reaction evidence="1 11">
        <text>(6R)-NADHX = (6S)-NADHX</text>
        <dbReference type="Rhea" id="RHEA:32215"/>
        <dbReference type="ChEBI" id="CHEBI:64074"/>
        <dbReference type="ChEBI" id="CHEBI:64075"/>
        <dbReference type="EC" id="5.1.99.6"/>
    </reaction>
</comment>
<evidence type="ECO:0000256" key="2">
    <source>
        <dbReference type="ARBA" id="ARBA00000909"/>
    </source>
</evidence>
<dbReference type="InterPro" id="IPR022659">
    <property type="entry name" value="Pr_cel_nuc_antig_CS"/>
</dbReference>
<feature type="binding site" evidence="11">
    <location>
        <position position="192"/>
    </location>
    <ligand>
        <name>(6S)-NADPHX</name>
        <dbReference type="ChEBI" id="CHEBI:64076"/>
    </ligand>
</feature>
<comment type="caution">
    <text evidence="11">Lacks conserved residue(s) required for the propagation of feature annotation.</text>
</comment>
<feature type="binding site" evidence="11">
    <location>
        <position position="159"/>
    </location>
    <ligand>
        <name>K(+)</name>
        <dbReference type="ChEBI" id="CHEBI:29103"/>
    </ligand>
</feature>
<feature type="chain" id="PRO_5035848924" description="NAD(P)H-hydrate epimerase" evidence="12">
    <location>
        <begin position="21"/>
        <end position="342"/>
    </location>
</feature>
<comment type="caution">
    <text evidence="14">The sequence shown here is derived from an EMBL/GenBank/DDBJ whole genome shotgun (WGS) entry which is preliminary data.</text>
</comment>
<evidence type="ECO:0000256" key="10">
    <source>
        <dbReference type="ARBA" id="ARBA00023235"/>
    </source>
</evidence>
<dbReference type="GO" id="GO:0006275">
    <property type="term" value="P:regulation of DNA replication"/>
    <property type="evidence" value="ECO:0007669"/>
    <property type="project" value="InterPro"/>
</dbReference>
<dbReference type="Gene3D" id="3.40.50.10260">
    <property type="entry name" value="YjeF N-terminal domain"/>
    <property type="match status" value="1"/>
</dbReference>
<evidence type="ECO:0000256" key="6">
    <source>
        <dbReference type="ARBA" id="ARBA00022857"/>
    </source>
</evidence>
<feature type="binding site" evidence="11">
    <location>
        <position position="95"/>
    </location>
    <ligand>
        <name>K(+)</name>
        <dbReference type="ChEBI" id="CHEBI:29103"/>
    </ligand>
</feature>
<dbReference type="InterPro" id="IPR022648">
    <property type="entry name" value="Pr_cel_nuc_antig_N"/>
</dbReference>
<dbReference type="PROSITE" id="PS00293">
    <property type="entry name" value="PCNA_2"/>
    <property type="match status" value="1"/>
</dbReference>
<dbReference type="GO" id="GO:0052856">
    <property type="term" value="F:NAD(P)HX epimerase activity"/>
    <property type="evidence" value="ECO:0007669"/>
    <property type="project" value="UniProtKB-UniRule"/>
</dbReference>
<dbReference type="InterPro" id="IPR046938">
    <property type="entry name" value="DNA_clamp_sf"/>
</dbReference>
<dbReference type="GO" id="GO:0005739">
    <property type="term" value="C:mitochondrion"/>
    <property type="evidence" value="ECO:0007669"/>
    <property type="project" value="TreeGrafter"/>
</dbReference>
<dbReference type="HAMAP" id="MF_01966">
    <property type="entry name" value="NADHX_epimerase"/>
    <property type="match status" value="1"/>
</dbReference>
<dbReference type="Pfam" id="PF03853">
    <property type="entry name" value="YjeF_N"/>
    <property type="match status" value="1"/>
</dbReference>
<comment type="cofactor">
    <cofactor evidence="11">
        <name>K(+)</name>
        <dbReference type="ChEBI" id="CHEBI:29103"/>
    </cofactor>
    <text evidence="11">Binds 1 potassium ion per subunit.</text>
</comment>
<dbReference type="PANTHER" id="PTHR13232:SF10">
    <property type="entry name" value="NAD(P)H-HYDRATE EPIMERASE"/>
    <property type="match status" value="1"/>
</dbReference>
<feature type="binding site" evidence="11">
    <location>
        <position position="195"/>
    </location>
    <ligand>
        <name>K(+)</name>
        <dbReference type="ChEBI" id="CHEBI:29103"/>
    </ligand>
</feature>
<reference evidence="14 15" key="1">
    <citation type="submission" date="2020-04" db="EMBL/GenBank/DDBJ databases">
        <authorList>
            <person name="Wallbank WR R."/>
            <person name="Pardo Diaz C."/>
            <person name="Kozak K."/>
            <person name="Martin S."/>
            <person name="Jiggins C."/>
            <person name="Moest M."/>
            <person name="Warren A I."/>
            <person name="Byers J.R.P. K."/>
            <person name="Montejo-Kovacevich G."/>
            <person name="Yen C E."/>
        </authorList>
    </citation>
    <scope>NUCLEOTIDE SEQUENCE [LARGE SCALE GENOMIC DNA]</scope>
</reference>
<keyword evidence="12" id="KW-0732">Signal</keyword>
<keyword evidence="6" id="KW-0521">NADP</keyword>
<dbReference type="Pfam" id="PF00705">
    <property type="entry name" value="PCNA_N"/>
    <property type="match status" value="1"/>
</dbReference>
<dbReference type="PROSITE" id="PS51385">
    <property type="entry name" value="YJEF_N"/>
    <property type="match status" value="1"/>
</dbReference>
<dbReference type="EC" id="5.1.99.6" evidence="3 11"/>
<feature type="binding site" evidence="11">
    <location>
        <begin position="94"/>
        <end position="98"/>
    </location>
    <ligand>
        <name>(6S)-NADPHX</name>
        <dbReference type="ChEBI" id="CHEBI:64076"/>
    </ligand>
</feature>
<evidence type="ECO:0000256" key="12">
    <source>
        <dbReference type="SAM" id="SignalP"/>
    </source>
</evidence>
<dbReference type="OrthoDB" id="448280at2759"/>
<dbReference type="PRINTS" id="PR00339">
    <property type="entry name" value="PCNACYCLIN"/>
</dbReference>
<keyword evidence="5 11" id="KW-0547">Nucleotide-binding</keyword>
<dbReference type="EMBL" id="CADEBD010000315">
    <property type="protein sequence ID" value="CAB3244255.1"/>
    <property type="molecule type" value="Genomic_DNA"/>
</dbReference>
<evidence type="ECO:0000313" key="14">
    <source>
        <dbReference type="EMBL" id="CAB3244255.1"/>
    </source>
</evidence>
<dbReference type="GO" id="GO:0003677">
    <property type="term" value="F:DNA binding"/>
    <property type="evidence" value="ECO:0007669"/>
    <property type="project" value="UniProtKB-KW"/>
</dbReference>
<protein>
    <recommendedName>
        <fullName evidence="3 11">NAD(P)H-hydrate epimerase</fullName>
        <ecNumber evidence="3 11">5.1.99.6</ecNumber>
    </recommendedName>
    <alternativeName>
        <fullName evidence="11">NAD(P)HX epimerase</fullName>
    </alternativeName>
</protein>
<organism evidence="14 15">
    <name type="scientific">Arctia plantaginis</name>
    <name type="common">Wood tiger moth</name>
    <name type="synonym">Phalaena plantaginis</name>
    <dbReference type="NCBI Taxonomy" id="874455"/>
    <lineage>
        <taxon>Eukaryota</taxon>
        <taxon>Metazoa</taxon>
        <taxon>Ecdysozoa</taxon>
        <taxon>Arthropoda</taxon>
        <taxon>Hexapoda</taxon>
        <taxon>Insecta</taxon>
        <taxon>Pterygota</taxon>
        <taxon>Neoptera</taxon>
        <taxon>Endopterygota</taxon>
        <taxon>Lepidoptera</taxon>
        <taxon>Glossata</taxon>
        <taxon>Ditrysia</taxon>
        <taxon>Noctuoidea</taxon>
        <taxon>Erebidae</taxon>
        <taxon>Arctiinae</taxon>
        <taxon>Arctia</taxon>
    </lineage>
</organism>
<dbReference type="PANTHER" id="PTHR13232">
    <property type="entry name" value="NAD(P)H-HYDRATE EPIMERASE"/>
    <property type="match status" value="1"/>
</dbReference>
<comment type="function">
    <text evidence="11">Catalyzes the epimerization of the S- and R-forms of NAD(P)HX, a damaged form of NAD(P)H that is a result of enzymatic or heat-dependent hydration. This is a prerequisite for the S-specific NAD(P)H-hydrate dehydratase to allow the repair of both epimers of NAD(P)HX.</text>
</comment>
<comment type="similarity">
    <text evidence="11">Belongs to the NnrE/AIBP family.</text>
</comment>
<dbReference type="InterPro" id="IPR036652">
    <property type="entry name" value="YjeF_N_dom_sf"/>
</dbReference>
<keyword evidence="10 11" id="KW-0413">Isomerase</keyword>
<evidence type="ECO:0000256" key="4">
    <source>
        <dbReference type="ARBA" id="ARBA00022723"/>
    </source>
</evidence>